<dbReference type="GO" id="GO:0009244">
    <property type="term" value="P:lipopolysaccharide core region biosynthetic process"/>
    <property type="evidence" value="ECO:0007669"/>
    <property type="project" value="TreeGrafter"/>
</dbReference>
<dbReference type="Pfam" id="PF01075">
    <property type="entry name" value="Glyco_transf_9"/>
    <property type="match status" value="1"/>
</dbReference>
<dbReference type="GO" id="GO:0008713">
    <property type="term" value="F:ADP-heptose-lipopolysaccharide heptosyltransferase activity"/>
    <property type="evidence" value="ECO:0007669"/>
    <property type="project" value="TreeGrafter"/>
</dbReference>
<accession>A0A381VZT7</accession>
<evidence type="ECO:0000256" key="2">
    <source>
        <dbReference type="ARBA" id="ARBA00022679"/>
    </source>
</evidence>
<dbReference type="InterPro" id="IPR002201">
    <property type="entry name" value="Glyco_trans_9"/>
</dbReference>
<dbReference type="CDD" id="cd03789">
    <property type="entry name" value="GT9_LPS_heptosyltransferase"/>
    <property type="match status" value="1"/>
</dbReference>
<dbReference type="InterPro" id="IPR051199">
    <property type="entry name" value="LPS_LOS_Heptosyltrfase"/>
</dbReference>
<dbReference type="PANTHER" id="PTHR30160">
    <property type="entry name" value="TETRAACYLDISACCHARIDE 4'-KINASE-RELATED"/>
    <property type="match status" value="1"/>
</dbReference>
<dbReference type="PANTHER" id="PTHR30160:SF7">
    <property type="entry name" value="ADP-HEPTOSE--LPS HEPTOSYLTRANSFERASE 2"/>
    <property type="match status" value="1"/>
</dbReference>
<gene>
    <name evidence="3" type="ORF">METZ01_LOCUS98660</name>
</gene>
<evidence type="ECO:0000256" key="1">
    <source>
        <dbReference type="ARBA" id="ARBA00022676"/>
    </source>
</evidence>
<evidence type="ECO:0000313" key="3">
    <source>
        <dbReference type="EMBL" id="SVA45806.1"/>
    </source>
</evidence>
<dbReference type="GO" id="GO:0005829">
    <property type="term" value="C:cytosol"/>
    <property type="evidence" value="ECO:0007669"/>
    <property type="project" value="TreeGrafter"/>
</dbReference>
<sequence>MQDKAISNKEEIFHIAVWMPSWIGDVVLALPALQALRDIYPNTRITAIIKFPAGQLLSSHDAVVDTVLQFPKNKADGYIKQYSYALGLRKYKFDLGIIFPNSFHAAFMLMLMGARVRIGYRTDGRQLLLTHSIPVTQEEKKTLYRVNYFHKILSPLNSELTPDHYDSKWTDSNVTLKKALKAAGVKRKDFLITVHPGASKIERAWHAERFGILCQNLIKAYPVKIILLGTYEEKLLLEKISSFCSSENMTIVVKLDLAEITQLLKVSQLFIGNDSGLLHVASLAGTPVVGIFGPGQAATTGPFIDVKKQEIVTRNYSCSPCRQRFFEECEASLHDKPECLESISVKEVSGAIKKIVKRLGLFKK</sequence>
<name>A0A381VZT7_9ZZZZ</name>
<protein>
    <recommendedName>
        <fullName evidence="4">Lipopolysaccharide heptosyltransferase II</fullName>
    </recommendedName>
</protein>
<reference evidence="3" key="1">
    <citation type="submission" date="2018-05" db="EMBL/GenBank/DDBJ databases">
        <authorList>
            <person name="Lanie J.A."/>
            <person name="Ng W.-L."/>
            <person name="Kazmierczak K.M."/>
            <person name="Andrzejewski T.M."/>
            <person name="Davidsen T.M."/>
            <person name="Wayne K.J."/>
            <person name="Tettelin H."/>
            <person name="Glass J.I."/>
            <person name="Rusch D."/>
            <person name="Podicherti R."/>
            <person name="Tsui H.-C.T."/>
            <person name="Winkler M.E."/>
        </authorList>
    </citation>
    <scope>NUCLEOTIDE SEQUENCE</scope>
</reference>
<organism evidence="3">
    <name type="scientific">marine metagenome</name>
    <dbReference type="NCBI Taxonomy" id="408172"/>
    <lineage>
        <taxon>unclassified sequences</taxon>
        <taxon>metagenomes</taxon>
        <taxon>ecological metagenomes</taxon>
    </lineage>
</organism>
<keyword evidence="1" id="KW-0328">Glycosyltransferase</keyword>
<dbReference type="EMBL" id="UINC01010282">
    <property type="protein sequence ID" value="SVA45806.1"/>
    <property type="molecule type" value="Genomic_DNA"/>
</dbReference>
<dbReference type="AlphaFoldDB" id="A0A381VZT7"/>
<keyword evidence="2" id="KW-0808">Transferase</keyword>
<evidence type="ECO:0008006" key="4">
    <source>
        <dbReference type="Google" id="ProtNLM"/>
    </source>
</evidence>
<dbReference type="Gene3D" id="3.40.50.2000">
    <property type="entry name" value="Glycogen Phosphorylase B"/>
    <property type="match status" value="2"/>
</dbReference>
<proteinExistence type="predicted"/>
<dbReference type="SUPFAM" id="SSF53756">
    <property type="entry name" value="UDP-Glycosyltransferase/glycogen phosphorylase"/>
    <property type="match status" value="1"/>
</dbReference>